<proteinExistence type="predicted"/>
<sequence length="32" mass="3703">MNKAMEDLDKALEIGPNLHLGYMEKVIFIIKK</sequence>
<dbReference type="AlphaFoldDB" id="A0A0D2JP62"/>
<name>A0A0D2JP62_9BACT</name>
<evidence type="ECO:0000313" key="1">
    <source>
        <dbReference type="EMBL" id="KIX11275.1"/>
    </source>
</evidence>
<reference evidence="1 2" key="1">
    <citation type="submission" date="2013-11" db="EMBL/GenBank/DDBJ databases">
        <title>Metagenomic analysis of a methanogenic consortium involved in long chain n-alkane degradation.</title>
        <authorList>
            <person name="Davidova I.A."/>
            <person name="Callaghan A.V."/>
            <person name="Wawrik B."/>
            <person name="Pruitt S."/>
            <person name="Marks C."/>
            <person name="Duncan K.E."/>
            <person name="Suflita J.M."/>
        </authorList>
    </citation>
    <scope>NUCLEOTIDE SEQUENCE [LARGE SCALE GENOMIC DNA]</scope>
    <source>
        <strain evidence="1 2">SPR</strain>
    </source>
</reference>
<dbReference type="EMBL" id="AZAC01000067">
    <property type="protein sequence ID" value="KIX11275.1"/>
    <property type="molecule type" value="Genomic_DNA"/>
</dbReference>
<accession>A0A0D2JP62</accession>
<evidence type="ECO:0000313" key="2">
    <source>
        <dbReference type="Proteomes" id="UP000032233"/>
    </source>
</evidence>
<protein>
    <submittedName>
        <fullName evidence="1">Uncharacterized protein</fullName>
    </submittedName>
</protein>
<keyword evidence="2" id="KW-1185">Reference proteome</keyword>
<gene>
    <name evidence="1" type="ORF">X474_26215</name>
</gene>
<dbReference type="InParanoid" id="A0A0D2JP62"/>
<comment type="caution">
    <text evidence="1">The sequence shown here is derived from an EMBL/GenBank/DDBJ whole genome shotgun (WGS) entry which is preliminary data.</text>
</comment>
<organism evidence="1 2">
    <name type="scientific">Dethiosulfatarculus sandiegensis</name>
    <dbReference type="NCBI Taxonomy" id="1429043"/>
    <lineage>
        <taxon>Bacteria</taxon>
        <taxon>Pseudomonadati</taxon>
        <taxon>Thermodesulfobacteriota</taxon>
        <taxon>Desulfarculia</taxon>
        <taxon>Desulfarculales</taxon>
        <taxon>Desulfarculaceae</taxon>
        <taxon>Dethiosulfatarculus</taxon>
    </lineage>
</organism>
<dbReference type="Proteomes" id="UP000032233">
    <property type="component" value="Unassembled WGS sequence"/>
</dbReference>